<evidence type="ECO:0000259" key="2">
    <source>
        <dbReference type="Pfam" id="PF03865"/>
    </source>
</evidence>
<sequence length="544" mass="59769">MRRARKWRGFRSGLSARSCGSGRMGRTAATALDARMANKLINRFLSLSCDLAYSLQERRDWMPYRQVVSGRVELPLLGGLVIPFEATTVFDDYTINTGQTVRFVVELPEGVTDRDSLQGILAAQRDSARKERRSRRGEGEEADSLRDAEPSDRAGLLDGGRFEIHRAPKDSLEAYSGWEEPLAFVPDPVESRRLLDLSADLERRAAELPREVSGYSRNGFWWERIPEMVRYNRVAGQSLGMRRTFGLTTDGFTILDAEARFGLSDSRVTGALAVVRDAPSGRWTLRGFRELRTHDPYARTNSFGTSLNAMFVGHDDADYHLGHGVELSREQTVLPGVELTTMAMLEDATSVRREARSWLNDALGGTGDFPSNPPVREGTFGGLGLRLNGGVLGNRWMLATDLLGGAGRTTVRAYGLWRPKLWSQPRRPQFVLRGGITTANPLPQQAFRLGGSGTVRGFDYGTRSGQASWSVQADWPLARGVLQPVLFADAGQAARASDLFGSRLLAGGGLGFALLGGVLRFDFSHPITTGGSGLRFDLGARALW</sequence>
<organism evidence="3">
    <name type="scientific">uncultured bacterium BAC-L1N9</name>
    <dbReference type="NCBI Taxonomy" id="333371"/>
    <lineage>
        <taxon>Bacteria</taxon>
        <taxon>environmental samples</taxon>
    </lineage>
</organism>
<dbReference type="EMBL" id="DQ084248">
    <property type="protein sequence ID" value="AAY89246.1"/>
    <property type="molecule type" value="Genomic_DNA"/>
</dbReference>
<feature type="region of interest" description="Disordered" evidence="1">
    <location>
        <begin position="123"/>
        <end position="159"/>
    </location>
</feature>
<dbReference type="Gene3D" id="2.40.160.50">
    <property type="entry name" value="membrane protein fhac: a member of the omp85/tpsb transporter family"/>
    <property type="match status" value="1"/>
</dbReference>
<name>Q4JIR6_9BACT</name>
<evidence type="ECO:0000313" key="3">
    <source>
        <dbReference type="EMBL" id="AAY89246.1"/>
    </source>
</evidence>
<accession>Q4JIR6</accession>
<feature type="domain" description="Haemolysin activator HlyB C-terminal" evidence="2">
    <location>
        <begin position="441"/>
        <end position="513"/>
    </location>
</feature>
<protein>
    <recommendedName>
        <fullName evidence="2">Haemolysin activator HlyB C-terminal domain-containing protein</fullName>
    </recommendedName>
</protein>
<dbReference type="InterPro" id="IPR005565">
    <property type="entry name" value="Hemolysn_activator_HlyB_C"/>
</dbReference>
<proteinExistence type="predicted"/>
<feature type="compositionally biased region" description="Basic and acidic residues" evidence="1">
    <location>
        <begin position="136"/>
        <end position="152"/>
    </location>
</feature>
<reference evidence="3" key="1">
    <citation type="journal article" date="2005" name="Appl. Environ. Microbiol.">
        <title>Highly divergent genes for methanopterin-linked C1 transfer reactions in Lake Washington, assessed via metagenomic analysis and mRNA detection.</title>
        <authorList>
            <person name="Kalyuzhnaya M.G."/>
            <person name="Bowerman S."/>
            <person name="Nercessian O."/>
            <person name="Lidstrom M.E."/>
            <person name="Chistoserdova L."/>
        </authorList>
    </citation>
    <scope>NUCLEOTIDE SEQUENCE</scope>
</reference>
<dbReference type="AlphaFoldDB" id="Q4JIR6"/>
<reference evidence="3" key="2">
    <citation type="journal article" date="2005" name="J. Bacteriol.">
        <title>MtdC, a novel class of methylene tetrahydromethanopterin dehydrogenases.</title>
        <authorList>
            <person name="Vorholt J.A."/>
            <person name="Kalyuzhnaya M.G."/>
            <person name="Hagemeier C.H."/>
            <person name="Lidstrom M.E."/>
            <person name="Chistoserdova L."/>
        </authorList>
    </citation>
    <scope>NUCLEOTIDE SEQUENCE</scope>
</reference>
<dbReference type="Pfam" id="PF03865">
    <property type="entry name" value="ShlB"/>
    <property type="match status" value="1"/>
</dbReference>
<evidence type="ECO:0000256" key="1">
    <source>
        <dbReference type="SAM" id="MobiDB-lite"/>
    </source>
</evidence>